<comment type="caution">
    <text evidence="1">The sequence shown here is derived from an EMBL/GenBank/DDBJ whole genome shotgun (WGS) entry which is preliminary data.</text>
</comment>
<evidence type="ECO:0000313" key="1">
    <source>
        <dbReference type="EMBL" id="KAH0858100.1"/>
    </source>
</evidence>
<organism evidence="1 2">
    <name type="scientific">Brassica napus</name>
    <name type="common">Rape</name>
    <dbReference type="NCBI Taxonomy" id="3708"/>
    <lineage>
        <taxon>Eukaryota</taxon>
        <taxon>Viridiplantae</taxon>
        <taxon>Streptophyta</taxon>
        <taxon>Embryophyta</taxon>
        <taxon>Tracheophyta</taxon>
        <taxon>Spermatophyta</taxon>
        <taxon>Magnoliopsida</taxon>
        <taxon>eudicotyledons</taxon>
        <taxon>Gunneridae</taxon>
        <taxon>Pentapetalae</taxon>
        <taxon>rosids</taxon>
        <taxon>malvids</taxon>
        <taxon>Brassicales</taxon>
        <taxon>Brassicaceae</taxon>
        <taxon>Brassiceae</taxon>
        <taxon>Brassica</taxon>
    </lineage>
</organism>
<name>A0ABQ7XQ90_BRANA</name>
<accession>A0ABQ7XQ90</accession>
<reference evidence="1 2" key="1">
    <citation type="submission" date="2021-05" db="EMBL/GenBank/DDBJ databases">
        <title>Genome Assembly of Synthetic Allotetraploid Brassica napus Reveals Homoeologous Exchanges between Subgenomes.</title>
        <authorList>
            <person name="Davis J.T."/>
        </authorList>
    </citation>
    <scope>NUCLEOTIDE SEQUENCE [LARGE SCALE GENOMIC DNA]</scope>
    <source>
        <strain evidence="2">cv. Da-Ae</strain>
        <tissue evidence="1">Seedling</tissue>
    </source>
</reference>
<keyword evidence="2" id="KW-1185">Reference proteome</keyword>
<dbReference type="EMBL" id="JAGKQM010000019">
    <property type="protein sequence ID" value="KAH0858100.1"/>
    <property type="molecule type" value="Genomic_DNA"/>
</dbReference>
<evidence type="ECO:0000313" key="2">
    <source>
        <dbReference type="Proteomes" id="UP000824890"/>
    </source>
</evidence>
<proteinExistence type="predicted"/>
<sequence>MAEIEVPVYCYWNGCIKYGLEGEDPLIKKIIVNPKIALNRLLDEMYVLTGGDKQRSKVKIFGRYPSLVVGRSKRQCLETMIEVPRKHPSVKIVELYLEVKPDGVVDPVVSSSKRQRRTDIAVKLERDNRNMLIEEGDIGNVGDGHMTDIISHKDLEKESSSSGVGWCFKDADELKKAVEWSGVTGPDECMFECVRWKCKWSLGAARMEKHGLFEIIKYTGPHTCRPIEPKSFNSEFEADETERLVRVKPKLSVAELNNWWKGLIGYEIETKDVRALQKRKLLKECLEIGISVLKICPICILRWGCFGHFDSPSKGYHGFCLKQFSIQFCRDFPGLESLKEKFENHIETIKKKKENPGAWRRLDQIPQKQWALVSDSGRRYGIMEINTAALFSDSRAFELAAAHVLTGFVLLIVSSSHSSAINTK</sequence>
<dbReference type="Proteomes" id="UP000824890">
    <property type="component" value="Unassembled WGS sequence"/>
</dbReference>
<gene>
    <name evidence="1" type="ORF">HID58_086361</name>
</gene>
<protein>
    <submittedName>
        <fullName evidence="1">Uncharacterized protein</fullName>
    </submittedName>
</protein>